<organism evidence="2 3">
    <name type="scientific">Sutcliffiella tianshenii</name>
    <dbReference type="NCBI Taxonomy" id="1463404"/>
    <lineage>
        <taxon>Bacteria</taxon>
        <taxon>Bacillati</taxon>
        <taxon>Bacillota</taxon>
        <taxon>Bacilli</taxon>
        <taxon>Bacillales</taxon>
        <taxon>Bacillaceae</taxon>
        <taxon>Sutcliffiella</taxon>
    </lineage>
</organism>
<keyword evidence="3" id="KW-1185">Reference proteome</keyword>
<dbReference type="InterPro" id="IPR020138">
    <property type="entry name" value="Uncharacterised_YqzF"/>
</dbReference>
<dbReference type="Pfam" id="PF11118">
    <property type="entry name" value="DUF2627"/>
    <property type="match status" value="1"/>
</dbReference>
<dbReference type="Proteomes" id="UP000737402">
    <property type="component" value="Unassembled WGS sequence"/>
</dbReference>
<evidence type="ECO:0000256" key="1">
    <source>
        <dbReference type="SAM" id="Phobius"/>
    </source>
</evidence>
<protein>
    <recommendedName>
        <fullName evidence="4">DUF2627 domain-containing protein</fullName>
    </recommendedName>
</protein>
<comment type="caution">
    <text evidence="2">The sequence shown here is derived from an EMBL/GenBank/DDBJ whole genome shotgun (WGS) entry which is preliminary data.</text>
</comment>
<name>A0ABS2P203_9BACI</name>
<sequence length="77" mass="9130">MQRIIALVIVLIPGCLAVYGIKLMRDMVFNIGHPLIPYLWLQFLIGLLFFLVGLWFVAGFIFYRDRKRSKVQKRFQK</sequence>
<evidence type="ECO:0000313" key="3">
    <source>
        <dbReference type="Proteomes" id="UP000737402"/>
    </source>
</evidence>
<reference evidence="2 3" key="1">
    <citation type="submission" date="2021-01" db="EMBL/GenBank/DDBJ databases">
        <title>Genomic Encyclopedia of Type Strains, Phase IV (KMG-IV): sequencing the most valuable type-strain genomes for metagenomic binning, comparative biology and taxonomic classification.</title>
        <authorList>
            <person name="Goeker M."/>
        </authorList>
    </citation>
    <scope>NUCLEOTIDE SEQUENCE [LARGE SCALE GENOMIC DNA]</scope>
    <source>
        <strain evidence="2 3">DSM 25879</strain>
    </source>
</reference>
<evidence type="ECO:0000313" key="2">
    <source>
        <dbReference type="EMBL" id="MBM7620984.1"/>
    </source>
</evidence>
<keyword evidence="1" id="KW-0472">Membrane</keyword>
<dbReference type="RefSeq" id="WP_204417407.1">
    <property type="nucleotide sequence ID" value="NZ_JAFBED010000006.1"/>
</dbReference>
<accession>A0ABS2P203</accession>
<proteinExistence type="predicted"/>
<gene>
    <name evidence="2" type="ORF">JOC95_002857</name>
</gene>
<feature type="transmembrane region" description="Helical" evidence="1">
    <location>
        <begin position="41"/>
        <end position="63"/>
    </location>
</feature>
<evidence type="ECO:0008006" key="4">
    <source>
        <dbReference type="Google" id="ProtNLM"/>
    </source>
</evidence>
<keyword evidence="1" id="KW-0812">Transmembrane</keyword>
<keyword evidence="1" id="KW-1133">Transmembrane helix</keyword>
<dbReference type="EMBL" id="JAFBED010000006">
    <property type="protein sequence ID" value="MBM7620984.1"/>
    <property type="molecule type" value="Genomic_DNA"/>
</dbReference>